<accession>A0A515EM38</accession>
<dbReference type="InterPro" id="IPR003594">
    <property type="entry name" value="HATPase_dom"/>
</dbReference>
<dbReference type="GO" id="GO:0005886">
    <property type="term" value="C:plasma membrane"/>
    <property type="evidence" value="ECO:0007669"/>
    <property type="project" value="UniProtKB-SubCell"/>
</dbReference>
<dbReference type="SMART" id="SM00388">
    <property type="entry name" value="HisKA"/>
    <property type="match status" value="1"/>
</dbReference>
<dbReference type="FunFam" id="1.10.287.130:FF:000002">
    <property type="entry name" value="Two-component osmosensing histidine kinase"/>
    <property type="match status" value="1"/>
</dbReference>
<dbReference type="Gene3D" id="2.10.70.100">
    <property type="match status" value="1"/>
</dbReference>
<dbReference type="PANTHER" id="PTHR45339">
    <property type="entry name" value="HYBRID SIGNAL TRANSDUCTION HISTIDINE KINASE J"/>
    <property type="match status" value="1"/>
</dbReference>
<evidence type="ECO:0000256" key="17">
    <source>
        <dbReference type="PROSITE-ProRule" id="PRU00110"/>
    </source>
</evidence>
<dbReference type="Pfam" id="PF00512">
    <property type="entry name" value="HisKA"/>
    <property type="match status" value="1"/>
</dbReference>
<evidence type="ECO:0000256" key="2">
    <source>
        <dbReference type="ARBA" id="ARBA00004496"/>
    </source>
</evidence>
<evidence type="ECO:0000256" key="9">
    <source>
        <dbReference type="ARBA" id="ARBA00022777"/>
    </source>
</evidence>
<keyword evidence="25" id="KW-1185">Reference proteome</keyword>
<comment type="subcellular location">
    <subcellularLocation>
        <location evidence="2">Cytoplasm</location>
    </subcellularLocation>
</comment>
<dbReference type="SMART" id="SM00387">
    <property type="entry name" value="HATPase_c"/>
    <property type="match status" value="1"/>
</dbReference>
<evidence type="ECO:0000313" key="24">
    <source>
        <dbReference type="EMBL" id="QDL53716.1"/>
    </source>
</evidence>
<dbReference type="SMART" id="SM00065">
    <property type="entry name" value="GAF"/>
    <property type="match status" value="1"/>
</dbReference>
<dbReference type="SUPFAM" id="SSF55781">
    <property type="entry name" value="GAF domain-like"/>
    <property type="match status" value="1"/>
</dbReference>
<evidence type="ECO:0000259" key="19">
    <source>
        <dbReference type="PROSITE" id="PS50109"/>
    </source>
</evidence>
<evidence type="ECO:0000256" key="1">
    <source>
        <dbReference type="ARBA" id="ARBA00000085"/>
    </source>
</evidence>
<feature type="domain" description="Response regulatory" evidence="20">
    <location>
        <begin position="838"/>
        <end position="964"/>
    </location>
</feature>
<dbReference type="SUPFAM" id="SSF55874">
    <property type="entry name" value="ATPase domain of HSP90 chaperone/DNA topoisomerase II/histidine kinase"/>
    <property type="match status" value="1"/>
</dbReference>
<feature type="domain" description="Response regulatory" evidence="20">
    <location>
        <begin position="987"/>
        <end position="1105"/>
    </location>
</feature>
<proteinExistence type="predicted"/>
<evidence type="ECO:0000256" key="5">
    <source>
        <dbReference type="ARBA" id="ARBA00022553"/>
    </source>
</evidence>
<dbReference type="PROSITE" id="PS50110">
    <property type="entry name" value="RESPONSE_REGULATORY"/>
    <property type="match status" value="2"/>
</dbReference>
<evidence type="ECO:0000256" key="6">
    <source>
        <dbReference type="ARBA" id="ARBA00022679"/>
    </source>
</evidence>
<dbReference type="Pfam" id="PF00072">
    <property type="entry name" value="Response_reg"/>
    <property type="match status" value="2"/>
</dbReference>
<dbReference type="SMART" id="SM00086">
    <property type="entry name" value="PAC"/>
    <property type="match status" value="3"/>
</dbReference>
<dbReference type="CDD" id="cd00082">
    <property type="entry name" value="HisKA"/>
    <property type="match status" value="1"/>
</dbReference>
<evidence type="ECO:0000259" key="22">
    <source>
        <dbReference type="PROSITE" id="PS50113"/>
    </source>
</evidence>
<dbReference type="InterPro" id="IPR004358">
    <property type="entry name" value="Sig_transdc_His_kin-like_C"/>
</dbReference>
<dbReference type="InterPro" id="IPR000700">
    <property type="entry name" value="PAS-assoc_C"/>
</dbReference>
<reference evidence="25" key="2">
    <citation type="journal article" date="2020" name="Int. J. Syst. Evol. Microbiol.">
        <title>Genomic insights into a novel species Rhodoferax aquaticus sp. nov., isolated from freshwater.</title>
        <authorList>
            <person name="Li T."/>
            <person name="Zhuo Y."/>
            <person name="Jin C.Z."/>
            <person name="Wu X."/>
            <person name="Ko S.R."/>
            <person name="Jin F.J."/>
            <person name="Ahn C.Y."/>
            <person name="Oh H.M."/>
            <person name="Lee H.G."/>
            <person name="Jin L."/>
        </authorList>
    </citation>
    <scope>NUCLEOTIDE SEQUENCE [LARGE SCALE GENOMIC DNA]</scope>
    <source>
        <strain evidence="25">Gr-4</strain>
    </source>
</reference>
<keyword evidence="8" id="KW-0547">Nucleotide-binding</keyword>
<reference evidence="25" key="1">
    <citation type="submission" date="2019-02" db="EMBL/GenBank/DDBJ databases">
        <title>Complete genome sequence of Rhodoferax sp. Gr-4.</title>
        <authorList>
            <person name="Jin L."/>
        </authorList>
    </citation>
    <scope>NUCLEOTIDE SEQUENCE [LARGE SCALE GENOMIC DNA]</scope>
    <source>
        <strain evidence="25">Gr-4</strain>
    </source>
</reference>
<dbReference type="PROSITE" id="PS50112">
    <property type="entry name" value="PAS"/>
    <property type="match status" value="1"/>
</dbReference>
<evidence type="ECO:0000256" key="16">
    <source>
        <dbReference type="ARBA" id="ARBA00070152"/>
    </source>
</evidence>
<dbReference type="Proteomes" id="UP000317365">
    <property type="component" value="Chromosome"/>
</dbReference>
<dbReference type="InterPro" id="IPR036097">
    <property type="entry name" value="HisK_dim/P_sf"/>
</dbReference>
<evidence type="ECO:0000256" key="4">
    <source>
        <dbReference type="ARBA" id="ARBA00022490"/>
    </source>
</evidence>
<dbReference type="Gene3D" id="3.40.50.2300">
    <property type="match status" value="2"/>
</dbReference>
<dbReference type="GO" id="GO:0005737">
    <property type="term" value="C:cytoplasm"/>
    <property type="evidence" value="ECO:0007669"/>
    <property type="project" value="UniProtKB-SubCell"/>
</dbReference>
<dbReference type="SUPFAM" id="SSF47384">
    <property type="entry name" value="Homodimeric domain of signal transducing histidine kinase"/>
    <property type="match status" value="1"/>
</dbReference>
<keyword evidence="4" id="KW-0963">Cytoplasm</keyword>
<evidence type="ECO:0000259" key="21">
    <source>
        <dbReference type="PROSITE" id="PS50112"/>
    </source>
</evidence>
<dbReference type="Gene3D" id="1.10.287.130">
    <property type="match status" value="1"/>
</dbReference>
<feature type="modified residue" description="Phosphohistidine" evidence="17">
    <location>
        <position position="1188"/>
    </location>
</feature>
<dbReference type="FunFam" id="3.30.450.20:FF:000099">
    <property type="entry name" value="Sensory box sensor histidine kinase"/>
    <property type="match status" value="1"/>
</dbReference>
<evidence type="ECO:0000256" key="3">
    <source>
        <dbReference type="ARBA" id="ARBA00012438"/>
    </source>
</evidence>
<dbReference type="SUPFAM" id="SSF55785">
    <property type="entry name" value="PYP-like sensor domain (PAS domain)"/>
    <property type="match status" value="3"/>
</dbReference>
<dbReference type="Pfam" id="PF02518">
    <property type="entry name" value="HATPase_c"/>
    <property type="match status" value="1"/>
</dbReference>
<evidence type="ECO:0000259" key="23">
    <source>
        <dbReference type="PROSITE" id="PS50894"/>
    </source>
</evidence>
<dbReference type="Gene3D" id="1.20.120.160">
    <property type="entry name" value="HPT domain"/>
    <property type="match status" value="1"/>
</dbReference>
<evidence type="ECO:0000256" key="18">
    <source>
        <dbReference type="PROSITE-ProRule" id="PRU00169"/>
    </source>
</evidence>
<dbReference type="PRINTS" id="PR00344">
    <property type="entry name" value="BCTRLSENSOR"/>
</dbReference>
<dbReference type="SUPFAM" id="SSF47226">
    <property type="entry name" value="Histidine-containing phosphotransfer domain, HPT domain"/>
    <property type="match status" value="1"/>
</dbReference>
<dbReference type="CDD" id="cd17546">
    <property type="entry name" value="REC_hyHK_CKI1_RcsC-like"/>
    <property type="match status" value="1"/>
</dbReference>
<dbReference type="CDD" id="cd16922">
    <property type="entry name" value="HATPase_EvgS-ArcB-TorS-like"/>
    <property type="match status" value="1"/>
</dbReference>
<dbReference type="FunFam" id="3.30.565.10:FF:000010">
    <property type="entry name" value="Sensor histidine kinase RcsC"/>
    <property type="match status" value="1"/>
</dbReference>
<feature type="modified residue" description="4-aspartylphosphate" evidence="18">
    <location>
        <position position="892"/>
    </location>
</feature>
<sequence length="1328" mass="143919">MRGPVPTLALQRTLMQSAAIPANEAARLATLKGLDVLDTGPEEEFDALIKVASLVCGVPISLISLVDTERQWFKANIGLPGVSETPRDLAFCAHAILGDEVFEVPDALQDPRFADNPLVASQPDIRFYAGAPILMTDGQRIGTLCVIDRQARALSDAQREILRCLALAAAQALEGRRAMRVSQAALAALAESEGRMRALHDSSPMGIYHANVRGECTYTNPHWQSIYGLSGEQSLGHQWLTVVHPDDLAQVRQAMRTAAVDQEIYTVDYRVLRPDGTVRYVTTLARTVNDEAGSRIGYVGTVQDITERHERDEALRKTQSMLNRTAMVAGTGGWEVDLQEGSIFWSEQTCLIHGVEPGYQPTMEEATAFYPPGAREQVEHAVQVAMQGGPGFDLELPFVPRGQPSIWVRAVGQVEFVNGQPVRLVGAFQDVTQARAARLALAQAQERVRLATTSGGIGIWDLDLVTGELLWDAQLSALYGLDFAPRRADYALWAGLVHPEDVSQADALIQESLQTGKLFNHEFRVVWPDTTVHHLKAFGRVQMDEYGKAVSMVGTNWDVTEAAQYAQSLQEARDKAEVASQSKSQFLANMSHEIRTPMNAILGMLSLVQRTELDAQQLDYVRKTEGAAKSLLGLLNDILDFSKVDAGKMSLELRPMRPEQLLRDLAVVLSGNTGKKDVEIVFDIDPALPEVLVADALRLQQVLTNLGGNAMKFTAAGSVVVSVQVVPSLANAAQAMAAERVRIEFAVEDSGIGIAPEHQAHIFSAFSQAEASTTRRFGGTGLGLAISQRMVDLMGGTLQVRSALGQGSRFSFEVEFAVPAQVPDELVLPARQSMEARRVLLVDDNTLARRSVAKTMRSWGWEVDEAESGIHALALTQQTGAAAVEYALLLVDWHLPGMDGWELVRQLRGQVAGQRGKGPTFLMLSAQGRDHLAQRTLDEQKMIHGLLAKPLTESLLWEAIADASTGQTRMRQAVRAGSSARQLQGMRILVVEDNLLNQQVAEELLTAQGALVSLAGNGQLGVEAVLSAEPQFDVVLMDVQMPVLDGYDATRAIRQHAQWTSLPIVAMTANAMDSDRQACIDAGMNAHIGKPFDMGHLVHTLIQLTGFVAQPAAAVVSLPAQGHAETANGNLTEVDGVDLAPAIARMGGLRGLYVRTARDFSAELADVAQTLRQHVHSHAFVQASMLLHTLKGNAGTLGLRDLAQIAGQWETHSQSMRAADDFLPAQWLELDATLARAAGQLRQAIELLEPAASLAAMPAQPDGQTSAQVALQDLQALLLKEDYAVLERYAELRQQLSSLSPQTQDALAQALQDLDFGQALAVCESALA</sequence>
<evidence type="ECO:0000256" key="7">
    <source>
        <dbReference type="ARBA" id="ARBA00022729"/>
    </source>
</evidence>
<dbReference type="InterPro" id="IPR001610">
    <property type="entry name" value="PAC"/>
</dbReference>
<dbReference type="InterPro" id="IPR003661">
    <property type="entry name" value="HisK_dim/P_dom"/>
</dbReference>
<comment type="subunit">
    <text evidence="14">At low DSF concentrations, interacts with RpfF.</text>
</comment>
<dbReference type="InterPro" id="IPR036890">
    <property type="entry name" value="HATPase_C_sf"/>
</dbReference>
<dbReference type="Gene3D" id="3.30.450.40">
    <property type="match status" value="1"/>
</dbReference>
<dbReference type="InterPro" id="IPR005467">
    <property type="entry name" value="His_kinase_dom"/>
</dbReference>
<comment type="function">
    <text evidence="13">Member of the two-component regulatory system BvgS/BvgA. Phosphorylates BvgA via a four-step phosphorelay in response to environmental signals.</text>
</comment>
<keyword evidence="7" id="KW-0732">Signal</keyword>
<feature type="modified residue" description="4-aspartylphosphate" evidence="18">
    <location>
        <position position="1038"/>
    </location>
</feature>
<evidence type="ECO:0000259" key="20">
    <source>
        <dbReference type="PROSITE" id="PS50110"/>
    </source>
</evidence>
<dbReference type="InterPro" id="IPR008207">
    <property type="entry name" value="Sig_transdc_His_kin_Hpt_dom"/>
</dbReference>
<dbReference type="SUPFAM" id="SSF52172">
    <property type="entry name" value="CheY-like"/>
    <property type="match status" value="2"/>
</dbReference>
<dbReference type="PROSITE" id="PS50109">
    <property type="entry name" value="HIS_KIN"/>
    <property type="match status" value="1"/>
</dbReference>
<dbReference type="CDD" id="cd00156">
    <property type="entry name" value="REC"/>
    <property type="match status" value="1"/>
</dbReference>
<keyword evidence="5 18" id="KW-0597">Phosphoprotein</keyword>
<evidence type="ECO:0000256" key="15">
    <source>
        <dbReference type="ARBA" id="ARBA00068150"/>
    </source>
</evidence>
<keyword evidence="12" id="KW-0843">Virulence</keyword>
<dbReference type="InterPro" id="IPR011006">
    <property type="entry name" value="CheY-like_superfamily"/>
</dbReference>
<dbReference type="GO" id="GO:0000155">
    <property type="term" value="F:phosphorelay sensor kinase activity"/>
    <property type="evidence" value="ECO:0007669"/>
    <property type="project" value="InterPro"/>
</dbReference>
<dbReference type="GO" id="GO:0005524">
    <property type="term" value="F:ATP binding"/>
    <property type="evidence" value="ECO:0007669"/>
    <property type="project" value="UniProtKB-KW"/>
</dbReference>
<gene>
    <name evidence="24" type="ORF">EXZ61_05750</name>
</gene>
<evidence type="ECO:0000256" key="13">
    <source>
        <dbReference type="ARBA" id="ARBA00058004"/>
    </source>
</evidence>
<evidence type="ECO:0000256" key="14">
    <source>
        <dbReference type="ARBA" id="ARBA00064003"/>
    </source>
</evidence>
<dbReference type="InterPro" id="IPR000014">
    <property type="entry name" value="PAS"/>
</dbReference>
<dbReference type="GO" id="GO:0032991">
    <property type="term" value="C:protein-containing complex"/>
    <property type="evidence" value="ECO:0007669"/>
    <property type="project" value="UniProtKB-ARBA"/>
</dbReference>
<dbReference type="Pfam" id="PF01590">
    <property type="entry name" value="GAF"/>
    <property type="match status" value="1"/>
</dbReference>
<dbReference type="InterPro" id="IPR013655">
    <property type="entry name" value="PAS_fold_3"/>
</dbReference>
<dbReference type="EC" id="2.7.13.3" evidence="3"/>
<dbReference type="PANTHER" id="PTHR45339:SF3">
    <property type="entry name" value="HISTIDINE KINASE"/>
    <property type="match status" value="1"/>
</dbReference>
<keyword evidence="11" id="KW-0902">Two-component regulatory system</keyword>
<keyword evidence="6" id="KW-0808">Transferase</keyword>
<dbReference type="InterPro" id="IPR003018">
    <property type="entry name" value="GAF"/>
</dbReference>
<dbReference type="EMBL" id="CP036282">
    <property type="protein sequence ID" value="QDL53716.1"/>
    <property type="molecule type" value="Genomic_DNA"/>
</dbReference>
<dbReference type="InterPro" id="IPR029016">
    <property type="entry name" value="GAF-like_dom_sf"/>
</dbReference>
<feature type="domain" description="HPt" evidence="23">
    <location>
        <begin position="1149"/>
        <end position="1251"/>
    </location>
</feature>
<keyword evidence="9" id="KW-0418">Kinase</keyword>
<dbReference type="NCBIfam" id="TIGR00229">
    <property type="entry name" value="sensory_box"/>
    <property type="match status" value="1"/>
</dbReference>
<dbReference type="PROSITE" id="PS50894">
    <property type="entry name" value="HPT"/>
    <property type="match status" value="1"/>
</dbReference>
<dbReference type="SMART" id="SM00091">
    <property type="entry name" value="PAS"/>
    <property type="match status" value="2"/>
</dbReference>
<dbReference type="Pfam" id="PF08447">
    <property type="entry name" value="PAS_3"/>
    <property type="match status" value="2"/>
</dbReference>
<evidence type="ECO:0000256" key="11">
    <source>
        <dbReference type="ARBA" id="ARBA00023012"/>
    </source>
</evidence>
<dbReference type="InterPro" id="IPR035965">
    <property type="entry name" value="PAS-like_dom_sf"/>
</dbReference>
<dbReference type="Gene3D" id="3.30.450.20">
    <property type="entry name" value="PAS domain"/>
    <property type="match status" value="3"/>
</dbReference>
<evidence type="ECO:0000256" key="10">
    <source>
        <dbReference type="ARBA" id="ARBA00022840"/>
    </source>
</evidence>
<keyword evidence="10" id="KW-0067">ATP-binding</keyword>
<dbReference type="Pfam" id="PF01627">
    <property type="entry name" value="Hpt"/>
    <property type="match status" value="1"/>
</dbReference>
<dbReference type="Gene3D" id="3.30.565.10">
    <property type="entry name" value="Histidine kinase-like ATPase, C-terminal domain"/>
    <property type="match status" value="1"/>
</dbReference>
<feature type="domain" description="PAC" evidence="22">
    <location>
        <begin position="519"/>
        <end position="571"/>
    </location>
</feature>
<feature type="domain" description="Histidine kinase" evidence="19">
    <location>
        <begin position="589"/>
        <end position="818"/>
    </location>
</feature>
<name>A0A515EM38_9BURK</name>
<evidence type="ECO:0000256" key="12">
    <source>
        <dbReference type="ARBA" id="ARBA00023026"/>
    </source>
</evidence>
<dbReference type="InterPro" id="IPR001789">
    <property type="entry name" value="Sig_transdc_resp-reg_receiver"/>
</dbReference>
<evidence type="ECO:0000313" key="25">
    <source>
        <dbReference type="Proteomes" id="UP000317365"/>
    </source>
</evidence>
<dbReference type="PROSITE" id="PS50113">
    <property type="entry name" value="PAC"/>
    <property type="match status" value="2"/>
</dbReference>
<organism evidence="24 25">
    <name type="scientific">Rhodoferax aquaticus</name>
    <dbReference type="NCBI Taxonomy" id="2527691"/>
    <lineage>
        <taxon>Bacteria</taxon>
        <taxon>Pseudomonadati</taxon>
        <taxon>Pseudomonadota</taxon>
        <taxon>Betaproteobacteria</taxon>
        <taxon>Burkholderiales</taxon>
        <taxon>Comamonadaceae</taxon>
        <taxon>Rhodoferax</taxon>
    </lineage>
</organism>
<feature type="domain" description="PAS" evidence="21">
    <location>
        <begin position="192"/>
        <end position="262"/>
    </location>
</feature>
<dbReference type="CDD" id="cd00130">
    <property type="entry name" value="PAS"/>
    <property type="match status" value="2"/>
</dbReference>
<feature type="domain" description="PAC" evidence="22">
    <location>
        <begin position="265"/>
        <end position="317"/>
    </location>
</feature>
<protein>
    <recommendedName>
        <fullName evidence="15">Sensory/regulatory protein RpfC</fullName>
        <ecNumber evidence="3">2.7.13.3</ecNumber>
    </recommendedName>
    <alternativeName>
        <fullName evidence="16">Virulence sensor protein BvgS</fullName>
    </alternativeName>
</protein>
<comment type="catalytic activity">
    <reaction evidence="1">
        <text>ATP + protein L-histidine = ADP + protein N-phospho-L-histidine.</text>
        <dbReference type="EC" id="2.7.13.3"/>
    </reaction>
</comment>
<evidence type="ECO:0000256" key="8">
    <source>
        <dbReference type="ARBA" id="ARBA00022741"/>
    </source>
</evidence>
<dbReference type="SMART" id="SM00448">
    <property type="entry name" value="REC"/>
    <property type="match status" value="2"/>
</dbReference>
<dbReference type="InterPro" id="IPR036641">
    <property type="entry name" value="HPT_dom_sf"/>
</dbReference>
<dbReference type="KEGG" id="rhg:EXZ61_05750"/>